<sequence length="214" mass="22422">MSHDDVIDHLAEIPAGSRLDEIRRARPDAREHAQQSFLALLEPAAPGALGLADRYAIAAYAAILHDPSPERSRASAFYLELLADEADPALVAAVADAADAGRASGPYGGYREPDLRGEAVDGPAAAVDRRAIPAPLAAALEHAHLLVLHPRDARPESLRALVDAGWEADAIVSLSQLVAFLAFQLRLVHGLRALAAAPAAPAEPAASDLQEARA</sequence>
<dbReference type="AlphaFoldDB" id="A0A5M8QTJ2"/>
<organism evidence="1 2">
    <name type="scientific">Agrococcus sediminis</name>
    <dbReference type="NCBI Taxonomy" id="2599924"/>
    <lineage>
        <taxon>Bacteria</taxon>
        <taxon>Bacillati</taxon>
        <taxon>Actinomycetota</taxon>
        <taxon>Actinomycetes</taxon>
        <taxon>Micrococcales</taxon>
        <taxon>Microbacteriaceae</taxon>
        <taxon>Agrococcus</taxon>
    </lineage>
</organism>
<comment type="caution">
    <text evidence="1">The sequence shown here is derived from an EMBL/GenBank/DDBJ whole genome shotgun (WGS) entry which is preliminary data.</text>
</comment>
<dbReference type="SUPFAM" id="SSF69118">
    <property type="entry name" value="AhpD-like"/>
    <property type="match status" value="1"/>
</dbReference>
<keyword evidence="2" id="KW-1185">Reference proteome</keyword>
<dbReference type="InterPro" id="IPR023982">
    <property type="entry name" value="CHP04029_CMD-like"/>
</dbReference>
<proteinExistence type="predicted"/>
<name>A0A5M8QTJ2_9MICO</name>
<dbReference type="Gene3D" id="1.20.1290.10">
    <property type="entry name" value="AhpD-like"/>
    <property type="match status" value="1"/>
</dbReference>
<evidence type="ECO:0000313" key="2">
    <source>
        <dbReference type="Proteomes" id="UP000323221"/>
    </source>
</evidence>
<dbReference type="NCBIfam" id="TIGR04029">
    <property type="entry name" value="CMD_Avi_7170"/>
    <property type="match status" value="1"/>
</dbReference>
<protein>
    <submittedName>
        <fullName evidence="1">CMD domain protein</fullName>
    </submittedName>
</protein>
<dbReference type="OrthoDB" id="8718286at2"/>
<accession>A0A5M8QTJ2</accession>
<evidence type="ECO:0000313" key="1">
    <source>
        <dbReference type="EMBL" id="KAA6437936.1"/>
    </source>
</evidence>
<dbReference type="InterPro" id="IPR029032">
    <property type="entry name" value="AhpD-like"/>
</dbReference>
<dbReference type="RefSeq" id="WP_128189767.1">
    <property type="nucleotide sequence ID" value="NZ_JBFBFL010000011.1"/>
</dbReference>
<gene>
    <name evidence="1" type="ORF">FQ330_00110</name>
</gene>
<reference evidence="1 2" key="1">
    <citation type="submission" date="2019-08" db="EMBL/GenBank/DDBJ databases">
        <title>Agrococcus lahaulensis sp. nov., isolated from a cold desert of the Indian Himalayas.</title>
        <authorList>
            <person name="Qu J.H."/>
        </authorList>
    </citation>
    <scope>NUCLEOTIDE SEQUENCE [LARGE SCALE GENOMIC DNA]</scope>
    <source>
        <strain evidence="1 2">NS18</strain>
    </source>
</reference>
<dbReference type="Proteomes" id="UP000323221">
    <property type="component" value="Unassembled WGS sequence"/>
</dbReference>
<dbReference type="EMBL" id="VOIR01000001">
    <property type="protein sequence ID" value="KAA6437936.1"/>
    <property type="molecule type" value="Genomic_DNA"/>
</dbReference>